<dbReference type="Pfam" id="PF10587">
    <property type="entry name" value="EF-1_beta_acid"/>
    <property type="match status" value="1"/>
</dbReference>
<dbReference type="InterPro" id="IPR014717">
    <property type="entry name" value="Transl_elong_EF1B/ribsomal_bS6"/>
</dbReference>
<sequence length="227" mass="25228">MGFTDFVSEAGLTLANNWFATRSYVIGDAPSQADVVTFKAFTSAPDAEKYPHAARWYKHIASHEAEFGALPGDASKPHTAYGPESAELPTNPKDKAADDDDMDLFGSDDDEEEDPEVVKEREARLAEYKKKKEAKPKPAAKSIVTLEVKPWDDETNLEELEANVRSIEKDGLVWGASKWVAVGFGIKKLQINLVVEDEKISLDELQQEIEEFEDHVQSTDVAAMQKL</sequence>
<feature type="coiled-coil region" evidence="6">
    <location>
        <begin position="195"/>
        <end position="222"/>
    </location>
</feature>
<dbReference type="GO" id="GO:0003746">
    <property type="term" value="F:translation elongation factor activity"/>
    <property type="evidence" value="ECO:0007669"/>
    <property type="project" value="UniProtKB-KW"/>
</dbReference>
<dbReference type="GO" id="GO:0005085">
    <property type="term" value="F:guanyl-nucleotide exchange factor activity"/>
    <property type="evidence" value="ECO:0007669"/>
    <property type="project" value="TreeGrafter"/>
</dbReference>
<dbReference type="GO" id="GO:0005853">
    <property type="term" value="C:eukaryotic translation elongation factor 1 complex"/>
    <property type="evidence" value="ECO:0007669"/>
    <property type="project" value="InterPro"/>
</dbReference>
<dbReference type="InterPro" id="IPR049720">
    <property type="entry name" value="EF1B_bsu/dsu"/>
</dbReference>
<dbReference type="SMART" id="SM01182">
    <property type="entry name" value="EF-1_beta_acid"/>
    <property type="match status" value="1"/>
</dbReference>
<dbReference type="PROSITE" id="PS00824">
    <property type="entry name" value="EF1BD_1"/>
    <property type="match status" value="1"/>
</dbReference>
<organism evidence="10 11">
    <name type="scientific">Aspergillus bertholletiae</name>
    <dbReference type="NCBI Taxonomy" id="1226010"/>
    <lineage>
        <taxon>Eukaryota</taxon>
        <taxon>Fungi</taxon>
        <taxon>Dikarya</taxon>
        <taxon>Ascomycota</taxon>
        <taxon>Pezizomycotina</taxon>
        <taxon>Eurotiomycetes</taxon>
        <taxon>Eurotiomycetidae</taxon>
        <taxon>Eurotiales</taxon>
        <taxon>Aspergillaceae</taxon>
        <taxon>Aspergillus</taxon>
        <taxon>Aspergillus subgen. Circumdati</taxon>
    </lineage>
</organism>
<feature type="domain" description="Elongation factor 1 beta central acidic region eukaryote" evidence="9">
    <location>
        <begin position="104"/>
        <end position="132"/>
    </location>
</feature>
<feature type="compositionally biased region" description="Acidic residues" evidence="7">
    <location>
        <begin position="97"/>
        <end position="115"/>
    </location>
</feature>
<gene>
    <name evidence="10" type="ORF">BDV26DRAFT_272936</name>
</gene>
<evidence type="ECO:0000256" key="3">
    <source>
        <dbReference type="ARBA" id="ARBA00022768"/>
    </source>
</evidence>
<evidence type="ECO:0000256" key="6">
    <source>
        <dbReference type="SAM" id="Coils"/>
    </source>
</evidence>
<dbReference type="PANTHER" id="PTHR11595:SF21">
    <property type="entry name" value="ELONGATION FACTOR 1-BETA"/>
    <property type="match status" value="1"/>
</dbReference>
<keyword evidence="6" id="KW-0175">Coiled coil</keyword>
<evidence type="ECO:0000313" key="10">
    <source>
        <dbReference type="EMBL" id="KAE8373018.1"/>
    </source>
</evidence>
<evidence type="ECO:0000256" key="2">
    <source>
        <dbReference type="ARBA" id="ARBA00017600"/>
    </source>
</evidence>
<evidence type="ECO:0000256" key="4">
    <source>
        <dbReference type="ARBA" id="ARBA00022917"/>
    </source>
</evidence>
<dbReference type="Pfam" id="PF00736">
    <property type="entry name" value="EF1_GNE"/>
    <property type="match status" value="1"/>
</dbReference>
<evidence type="ECO:0000256" key="1">
    <source>
        <dbReference type="ARBA" id="ARBA00007411"/>
    </source>
</evidence>
<dbReference type="SUPFAM" id="SSF54984">
    <property type="entry name" value="eEF-1beta-like"/>
    <property type="match status" value="1"/>
</dbReference>
<dbReference type="PANTHER" id="PTHR11595">
    <property type="entry name" value="EF-HAND AND COILED-COIL DOMAIN-CONTAINING FAMILY MEMBER"/>
    <property type="match status" value="1"/>
</dbReference>
<dbReference type="EMBL" id="ML736331">
    <property type="protein sequence ID" value="KAE8373018.1"/>
    <property type="molecule type" value="Genomic_DNA"/>
</dbReference>
<dbReference type="InterPro" id="IPR014038">
    <property type="entry name" value="EF1B_bsu/dsu_GNE"/>
</dbReference>
<dbReference type="InterPro" id="IPR018940">
    <property type="entry name" value="EF-1_beta_acid_region_euk"/>
</dbReference>
<reference evidence="10 11" key="1">
    <citation type="submission" date="2019-04" db="EMBL/GenBank/DDBJ databases">
        <title>Friends and foes A comparative genomics studyof 23 Aspergillus species from section Flavi.</title>
        <authorList>
            <consortium name="DOE Joint Genome Institute"/>
            <person name="Kjaerbolling I."/>
            <person name="Vesth T."/>
            <person name="Frisvad J.C."/>
            <person name="Nybo J.L."/>
            <person name="Theobald S."/>
            <person name="Kildgaard S."/>
            <person name="Isbrandt T."/>
            <person name="Kuo A."/>
            <person name="Sato A."/>
            <person name="Lyhne E.K."/>
            <person name="Kogle M.E."/>
            <person name="Wiebenga A."/>
            <person name="Kun R.S."/>
            <person name="Lubbers R.J."/>
            <person name="Makela M.R."/>
            <person name="Barry K."/>
            <person name="Chovatia M."/>
            <person name="Clum A."/>
            <person name="Daum C."/>
            <person name="Haridas S."/>
            <person name="He G."/>
            <person name="LaButti K."/>
            <person name="Lipzen A."/>
            <person name="Mondo S."/>
            <person name="Riley R."/>
            <person name="Salamov A."/>
            <person name="Simmons B.A."/>
            <person name="Magnuson J.K."/>
            <person name="Henrissat B."/>
            <person name="Mortensen U.H."/>
            <person name="Larsen T.O."/>
            <person name="Devries R.P."/>
            <person name="Grigoriev I.V."/>
            <person name="Machida M."/>
            <person name="Baker S.E."/>
            <person name="Andersen M.R."/>
        </authorList>
    </citation>
    <scope>NUCLEOTIDE SEQUENCE [LARGE SCALE GENOMIC DNA]</scope>
    <source>
        <strain evidence="10 11">IBT 29228</strain>
    </source>
</reference>
<evidence type="ECO:0000256" key="7">
    <source>
        <dbReference type="SAM" id="MobiDB-lite"/>
    </source>
</evidence>
<accession>A0A5N7AVW0</accession>
<evidence type="ECO:0000256" key="5">
    <source>
        <dbReference type="RuleBase" id="RU003791"/>
    </source>
</evidence>
<dbReference type="AlphaFoldDB" id="A0A5N7AVW0"/>
<dbReference type="InterPro" id="IPR036219">
    <property type="entry name" value="eEF-1beta-like_sf"/>
</dbReference>
<dbReference type="SUPFAM" id="SSF47616">
    <property type="entry name" value="GST C-terminal domain-like"/>
    <property type="match status" value="1"/>
</dbReference>
<keyword evidence="3 5" id="KW-0251">Elongation factor</keyword>
<dbReference type="FunFam" id="1.20.1050.130:FF:000001">
    <property type="entry name" value="Putative Elongation factor 1-beta"/>
    <property type="match status" value="1"/>
</dbReference>
<dbReference type="PROSITE" id="PS00825">
    <property type="entry name" value="EF1BD_2"/>
    <property type="match status" value="1"/>
</dbReference>
<dbReference type="OrthoDB" id="331763at2759"/>
<dbReference type="Gene3D" id="1.20.1050.10">
    <property type="match status" value="1"/>
</dbReference>
<protein>
    <recommendedName>
        <fullName evidence="2">Elongation factor 1-beta</fullName>
    </recommendedName>
</protein>
<keyword evidence="11" id="KW-1185">Reference proteome</keyword>
<dbReference type="GO" id="GO:0005829">
    <property type="term" value="C:cytosol"/>
    <property type="evidence" value="ECO:0007669"/>
    <property type="project" value="TreeGrafter"/>
</dbReference>
<comment type="similarity">
    <text evidence="1 5">Belongs to the EF-1-beta/EF-1-delta family.</text>
</comment>
<evidence type="ECO:0000259" key="8">
    <source>
        <dbReference type="SMART" id="SM00888"/>
    </source>
</evidence>
<proteinExistence type="inferred from homology"/>
<feature type="region of interest" description="Disordered" evidence="7">
    <location>
        <begin position="69"/>
        <end position="120"/>
    </location>
</feature>
<dbReference type="InterPro" id="IPR001326">
    <property type="entry name" value="Transl_elong_EF1B_B/D_CS"/>
</dbReference>
<dbReference type="CDD" id="cd00292">
    <property type="entry name" value="EF1B"/>
    <property type="match status" value="1"/>
</dbReference>
<keyword evidence="4 5" id="KW-0648">Protein biosynthesis</keyword>
<name>A0A5N7AVW0_9EURO</name>
<dbReference type="InterPro" id="IPR036282">
    <property type="entry name" value="Glutathione-S-Trfase_C_sf"/>
</dbReference>
<dbReference type="Gene3D" id="3.30.70.60">
    <property type="match status" value="1"/>
</dbReference>
<dbReference type="SMART" id="SM00888">
    <property type="entry name" value="EF1_GNE"/>
    <property type="match status" value="1"/>
</dbReference>
<evidence type="ECO:0000259" key="9">
    <source>
        <dbReference type="SMART" id="SM01182"/>
    </source>
</evidence>
<evidence type="ECO:0000313" key="11">
    <source>
        <dbReference type="Proteomes" id="UP000326198"/>
    </source>
</evidence>
<dbReference type="Proteomes" id="UP000326198">
    <property type="component" value="Unassembled WGS sequence"/>
</dbReference>
<dbReference type="FunFam" id="3.30.70.60:FF:000001">
    <property type="entry name" value="Elongation factor 1-beta 1 like"/>
    <property type="match status" value="1"/>
</dbReference>
<feature type="domain" description="Translation elongation factor EF1B beta/delta subunit guanine nucleotide exchange" evidence="8">
    <location>
        <begin position="141"/>
        <end position="227"/>
    </location>
</feature>